<feature type="transmembrane region" description="Helical" evidence="1">
    <location>
        <begin position="268"/>
        <end position="285"/>
    </location>
</feature>
<keyword evidence="1" id="KW-1133">Transmembrane helix</keyword>
<feature type="transmembrane region" description="Helical" evidence="1">
    <location>
        <begin position="117"/>
        <end position="137"/>
    </location>
</feature>
<sequence>MGILFAFGALFAWGLGDFLIQRSARQFGKWAALFYVTAIGAIALLPFVWGDLKVVFSSPDDLFILLITSVIILFAALFDFEALRAGKLSVIEPIFAFEVPITVGLAAIILGERLMPAQYLLMVLLLIGIFLVATRHFHHYRTIHLEKGVWAAVFATIGMGVINFLFGVAAREISPLMINWFTSVFLAVATLIAIIGKSDTGQLKRDWHSSKRLIISVGIIDNLAWVFYAYATLYIPIAIATGISESYIALASGLGLMLNREKLKPHQFFGLVLAVMAVITLAFITKD</sequence>
<comment type="caution">
    <text evidence="3">The sequence shown here is derived from an EMBL/GenBank/DDBJ whole genome shotgun (WGS) entry which is preliminary data.</text>
</comment>
<feature type="transmembrane region" description="Helical" evidence="1">
    <location>
        <begin position="237"/>
        <end position="256"/>
    </location>
</feature>
<dbReference type="Gene3D" id="1.10.3730.20">
    <property type="match status" value="1"/>
</dbReference>
<dbReference type="AlphaFoldDB" id="A0A1F8G5Q9"/>
<organism evidence="3 4">
    <name type="scientific">Candidatus Yanofskybacteria bacterium RIFCSPHIGHO2_12_FULL_45_19b</name>
    <dbReference type="NCBI Taxonomy" id="1802689"/>
    <lineage>
        <taxon>Bacteria</taxon>
        <taxon>Candidatus Yanofskyibacteriota</taxon>
    </lineage>
</organism>
<feature type="transmembrane region" description="Helical" evidence="1">
    <location>
        <begin position="176"/>
        <end position="193"/>
    </location>
</feature>
<accession>A0A1F8G5Q9</accession>
<evidence type="ECO:0000313" key="4">
    <source>
        <dbReference type="Proteomes" id="UP000177478"/>
    </source>
</evidence>
<dbReference type="PANTHER" id="PTHR22911">
    <property type="entry name" value="ACYL-MALONYL CONDENSING ENZYME-RELATED"/>
    <property type="match status" value="1"/>
</dbReference>
<dbReference type="InterPro" id="IPR037185">
    <property type="entry name" value="EmrE-like"/>
</dbReference>
<dbReference type="SUPFAM" id="SSF103481">
    <property type="entry name" value="Multidrug resistance efflux transporter EmrE"/>
    <property type="match status" value="2"/>
</dbReference>
<feature type="transmembrane region" description="Helical" evidence="1">
    <location>
        <begin position="149"/>
        <end position="170"/>
    </location>
</feature>
<reference evidence="3 4" key="1">
    <citation type="journal article" date="2016" name="Nat. Commun.">
        <title>Thousands of microbial genomes shed light on interconnected biogeochemical processes in an aquifer system.</title>
        <authorList>
            <person name="Anantharaman K."/>
            <person name="Brown C.T."/>
            <person name="Hug L.A."/>
            <person name="Sharon I."/>
            <person name="Castelle C.J."/>
            <person name="Probst A.J."/>
            <person name="Thomas B.C."/>
            <person name="Singh A."/>
            <person name="Wilkins M.J."/>
            <person name="Karaoz U."/>
            <person name="Brodie E.L."/>
            <person name="Williams K.H."/>
            <person name="Hubbard S.S."/>
            <person name="Banfield J.F."/>
        </authorList>
    </citation>
    <scope>NUCLEOTIDE SEQUENCE [LARGE SCALE GENOMIC DNA]</scope>
</reference>
<evidence type="ECO:0000259" key="2">
    <source>
        <dbReference type="Pfam" id="PF00892"/>
    </source>
</evidence>
<protein>
    <recommendedName>
        <fullName evidence="2">EamA domain-containing protein</fullName>
    </recommendedName>
</protein>
<dbReference type="PANTHER" id="PTHR22911:SF137">
    <property type="entry name" value="SOLUTE CARRIER FAMILY 35 MEMBER G2-RELATED"/>
    <property type="match status" value="1"/>
</dbReference>
<keyword evidence="1" id="KW-0812">Transmembrane</keyword>
<dbReference type="Pfam" id="PF00892">
    <property type="entry name" value="EamA"/>
    <property type="match status" value="2"/>
</dbReference>
<dbReference type="InterPro" id="IPR000620">
    <property type="entry name" value="EamA_dom"/>
</dbReference>
<proteinExistence type="predicted"/>
<feature type="transmembrane region" description="Helical" evidence="1">
    <location>
        <begin position="90"/>
        <end position="111"/>
    </location>
</feature>
<dbReference type="GO" id="GO:0016020">
    <property type="term" value="C:membrane"/>
    <property type="evidence" value="ECO:0007669"/>
    <property type="project" value="InterPro"/>
</dbReference>
<feature type="transmembrane region" description="Helical" evidence="1">
    <location>
        <begin position="62"/>
        <end position="78"/>
    </location>
</feature>
<feature type="transmembrane region" description="Helical" evidence="1">
    <location>
        <begin position="30"/>
        <end position="50"/>
    </location>
</feature>
<evidence type="ECO:0000256" key="1">
    <source>
        <dbReference type="SAM" id="Phobius"/>
    </source>
</evidence>
<dbReference type="STRING" id="1802689.A3F25_01610"/>
<name>A0A1F8G5Q9_9BACT</name>
<feature type="domain" description="EamA" evidence="2">
    <location>
        <begin position="147"/>
        <end position="281"/>
    </location>
</feature>
<keyword evidence="1" id="KW-0472">Membrane</keyword>
<feature type="domain" description="EamA" evidence="2">
    <location>
        <begin position="1"/>
        <end position="133"/>
    </location>
</feature>
<gene>
    <name evidence="3" type="ORF">A3F25_01610</name>
</gene>
<evidence type="ECO:0000313" key="3">
    <source>
        <dbReference type="EMBL" id="OGN20601.1"/>
    </source>
</evidence>
<dbReference type="EMBL" id="MGKD01000001">
    <property type="protein sequence ID" value="OGN20601.1"/>
    <property type="molecule type" value="Genomic_DNA"/>
</dbReference>
<dbReference type="Proteomes" id="UP000177478">
    <property type="component" value="Unassembled WGS sequence"/>
</dbReference>